<evidence type="ECO:0000259" key="1">
    <source>
        <dbReference type="Pfam" id="PF00561"/>
    </source>
</evidence>
<dbReference type="SUPFAM" id="SSF53474">
    <property type="entry name" value="alpha/beta-Hydrolases"/>
    <property type="match status" value="1"/>
</dbReference>
<protein>
    <submittedName>
        <fullName evidence="2">Alpha/beta fold hydrolase</fullName>
    </submittedName>
</protein>
<dbReference type="InterPro" id="IPR000073">
    <property type="entry name" value="AB_hydrolase_1"/>
</dbReference>
<dbReference type="PRINTS" id="PR00111">
    <property type="entry name" value="ABHYDROLASE"/>
</dbReference>
<dbReference type="InterPro" id="IPR029058">
    <property type="entry name" value="AB_hydrolase_fold"/>
</dbReference>
<dbReference type="GO" id="GO:0016787">
    <property type="term" value="F:hydrolase activity"/>
    <property type="evidence" value="ECO:0007669"/>
    <property type="project" value="UniProtKB-KW"/>
</dbReference>
<dbReference type="Gene3D" id="3.40.50.1820">
    <property type="entry name" value="alpha/beta hydrolase"/>
    <property type="match status" value="1"/>
</dbReference>
<dbReference type="AlphaFoldDB" id="A0A934IR06"/>
<proteinExistence type="predicted"/>
<dbReference type="RefSeq" id="WP_198882978.1">
    <property type="nucleotide sequence ID" value="NZ_JAEKJA010000012.1"/>
</dbReference>
<organism evidence="2 3">
    <name type="scientific">Acuticoccus mangrovi</name>
    <dbReference type="NCBI Taxonomy" id="2796142"/>
    <lineage>
        <taxon>Bacteria</taxon>
        <taxon>Pseudomonadati</taxon>
        <taxon>Pseudomonadota</taxon>
        <taxon>Alphaproteobacteria</taxon>
        <taxon>Hyphomicrobiales</taxon>
        <taxon>Amorphaceae</taxon>
        <taxon>Acuticoccus</taxon>
    </lineage>
</organism>
<dbReference type="PANTHER" id="PTHR43194:SF2">
    <property type="entry name" value="PEROXISOMAL MEMBRANE PROTEIN LPX1"/>
    <property type="match status" value="1"/>
</dbReference>
<gene>
    <name evidence="2" type="ORF">JCR33_15335</name>
</gene>
<evidence type="ECO:0000313" key="2">
    <source>
        <dbReference type="EMBL" id="MBJ3777080.1"/>
    </source>
</evidence>
<name>A0A934IR06_9HYPH</name>
<evidence type="ECO:0000313" key="3">
    <source>
        <dbReference type="Proteomes" id="UP000609531"/>
    </source>
</evidence>
<feature type="domain" description="AB hydrolase-1" evidence="1">
    <location>
        <begin position="26"/>
        <end position="248"/>
    </location>
</feature>
<sequence>MSPAEIGYADVNGVALRYAVRRTGRPRLVLVHEMGGSLESWDEAADSLAAHWEILSYDARGAGLSEKIIGTVTIDDLAADLLALLDRIGWTGPVRAAGTAVGAATAIRAAVRTPDRFRALAALSPALGVPPDRRAATYATAETIERTGVRAATDHRWDRAWPPHLRDDPARAEAARCRKLGHDPKSFAALYRMVAEMNLAPDLARLSCPTLVLAGRFDATRPPEQVAAVAAAIPGATYEVVDSGHVMQAISPSIIADRLDRFFAATD</sequence>
<dbReference type="EMBL" id="JAEKJA010000012">
    <property type="protein sequence ID" value="MBJ3777080.1"/>
    <property type="molecule type" value="Genomic_DNA"/>
</dbReference>
<dbReference type="Proteomes" id="UP000609531">
    <property type="component" value="Unassembled WGS sequence"/>
</dbReference>
<dbReference type="PANTHER" id="PTHR43194">
    <property type="entry name" value="HYDROLASE ALPHA/BETA FOLD FAMILY"/>
    <property type="match status" value="1"/>
</dbReference>
<reference evidence="2" key="1">
    <citation type="submission" date="2020-12" db="EMBL/GenBank/DDBJ databases">
        <title>Bacterial taxonomy.</title>
        <authorList>
            <person name="Pan X."/>
        </authorList>
    </citation>
    <scope>NUCLEOTIDE SEQUENCE</scope>
    <source>
        <strain evidence="2">B2012</strain>
    </source>
</reference>
<dbReference type="Pfam" id="PF00561">
    <property type="entry name" value="Abhydrolase_1"/>
    <property type="match status" value="1"/>
</dbReference>
<accession>A0A934IR06</accession>
<comment type="caution">
    <text evidence="2">The sequence shown here is derived from an EMBL/GenBank/DDBJ whole genome shotgun (WGS) entry which is preliminary data.</text>
</comment>
<keyword evidence="3" id="KW-1185">Reference proteome</keyword>
<keyword evidence="2" id="KW-0378">Hydrolase</keyword>
<dbReference type="InterPro" id="IPR050228">
    <property type="entry name" value="Carboxylesterase_BioH"/>
</dbReference>